<evidence type="ECO:0000313" key="1">
    <source>
        <dbReference type="EMBL" id="KKM86441.1"/>
    </source>
</evidence>
<gene>
    <name evidence="1" type="ORF">LCGC14_1278950</name>
</gene>
<dbReference type="EMBL" id="LAZR01007257">
    <property type="protein sequence ID" value="KKM86441.1"/>
    <property type="molecule type" value="Genomic_DNA"/>
</dbReference>
<dbReference type="AlphaFoldDB" id="A0A0F9LH34"/>
<name>A0A0F9LH34_9ZZZZ</name>
<proteinExistence type="predicted"/>
<sequence length="118" mass="13791">MYYENIWYFQATEPMTIGDYVVCDNDPDLRKVKENEIPMGRVITSTYTTKYKNGERVPVYLIFNESSRLKEVLKIGDMMFVIGDHRCTIERALGIYIEPKLIKCKKCGGRGVVYDKEF</sequence>
<comment type="caution">
    <text evidence="1">The sequence shown here is derived from an EMBL/GenBank/DDBJ whole genome shotgun (WGS) entry which is preliminary data.</text>
</comment>
<accession>A0A0F9LH34</accession>
<organism evidence="1">
    <name type="scientific">marine sediment metagenome</name>
    <dbReference type="NCBI Taxonomy" id="412755"/>
    <lineage>
        <taxon>unclassified sequences</taxon>
        <taxon>metagenomes</taxon>
        <taxon>ecological metagenomes</taxon>
    </lineage>
</organism>
<protein>
    <submittedName>
        <fullName evidence="1">Uncharacterized protein</fullName>
    </submittedName>
</protein>
<reference evidence="1" key="1">
    <citation type="journal article" date="2015" name="Nature">
        <title>Complex archaea that bridge the gap between prokaryotes and eukaryotes.</title>
        <authorList>
            <person name="Spang A."/>
            <person name="Saw J.H."/>
            <person name="Jorgensen S.L."/>
            <person name="Zaremba-Niedzwiedzka K."/>
            <person name="Martijn J."/>
            <person name="Lind A.E."/>
            <person name="van Eijk R."/>
            <person name="Schleper C."/>
            <person name="Guy L."/>
            <person name="Ettema T.J."/>
        </authorList>
    </citation>
    <scope>NUCLEOTIDE SEQUENCE</scope>
</reference>